<keyword evidence="3" id="KW-1185">Reference proteome</keyword>
<dbReference type="InterPro" id="IPR001279">
    <property type="entry name" value="Metallo-B-lactamas"/>
</dbReference>
<gene>
    <name evidence="2" type="ORF">BTE48_12335</name>
</gene>
<dbReference type="InterPro" id="IPR036866">
    <property type="entry name" value="RibonucZ/Hydroxyglut_hydro"/>
</dbReference>
<dbReference type="SUPFAM" id="SSF56281">
    <property type="entry name" value="Metallo-hydrolase/oxidoreductase"/>
    <property type="match status" value="1"/>
</dbReference>
<evidence type="ECO:0000313" key="2">
    <source>
        <dbReference type="EMBL" id="OPX54804.1"/>
    </source>
</evidence>
<accession>A0A1V4T4E6</accession>
<dbReference type="Pfam" id="PF19583">
    <property type="entry name" value="ODP"/>
    <property type="match status" value="1"/>
</dbReference>
<feature type="domain" description="Metallo-beta-lactamase" evidence="1">
    <location>
        <begin position="29"/>
        <end position="218"/>
    </location>
</feature>
<dbReference type="OrthoDB" id="9768433at2"/>
<evidence type="ECO:0000313" key="3">
    <source>
        <dbReference type="Proteomes" id="UP000191418"/>
    </source>
</evidence>
<dbReference type="EMBL" id="MTSM01000018">
    <property type="protein sequence ID" value="OPX54804.1"/>
    <property type="molecule type" value="Genomic_DNA"/>
</dbReference>
<dbReference type="PANTHER" id="PTHR43041:SF1">
    <property type="entry name" value="METALLO-BETA-LACTAMASE DOMAIN-CONTAINING PROTEIN"/>
    <property type="match status" value="1"/>
</dbReference>
<dbReference type="CDD" id="cd07709">
    <property type="entry name" value="flavodiiron_proteins_MBL-fold"/>
    <property type="match status" value="1"/>
</dbReference>
<dbReference type="SMART" id="SM00849">
    <property type="entry name" value="Lactamase_B"/>
    <property type="match status" value="1"/>
</dbReference>
<dbReference type="Gene3D" id="3.60.15.10">
    <property type="entry name" value="Ribonuclease Z/Hydroxyacylglutathione hydrolase-like"/>
    <property type="match status" value="1"/>
</dbReference>
<dbReference type="AlphaFoldDB" id="A0A1V4T4E6"/>
<proteinExistence type="predicted"/>
<sequence length="246" mass="28372">MKVVKLHESRSHEWLVFGRDEERPSKIIDTNQYMIKTTNHAIMLDPGGIELFSAMLAAVVHHVPINQITHLFASHQDPDIISSLGLWDKTLPHAELYAPWLWEGFLRHFGCNSIRYNPLPDEGKSIRLDEVELQFIPAHYMHSSGNFSVYDPQAKILMSGDIGAALLPDNAPLFVEDFDAHVDKMRLFHQRWMPSNRAKKDWVRRVRQLEIEYLAPQHGAIFKGRDVQRFLDWLDELEVGTGVSAR</sequence>
<reference evidence="2 3" key="1">
    <citation type="submission" date="2017-01" db="EMBL/GenBank/DDBJ databases">
        <title>Genome Sequencing of a Marine Spirillum, Oceanospirillum multiglobuliferum ATCC 33336, from Japan.</title>
        <authorList>
            <person name="Carney J.G."/>
            <person name="Trachtenberg A.M."/>
            <person name="Rheaume B.A."/>
            <person name="Linnane J.D."/>
            <person name="Pitts N.L."/>
            <person name="Mykles D.L."/>
            <person name="Maclea K.S."/>
        </authorList>
    </citation>
    <scope>NUCLEOTIDE SEQUENCE [LARGE SCALE GENOMIC DNA]</scope>
    <source>
        <strain evidence="2 3">ATCC 33336</strain>
    </source>
</reference>
<organism evidence="2 3">
    <name type="scientific">Oceanospirillum multiglobuliferum</name>
    <dbReference type="NCBI Taxonomy" id="64969"/>
    <lineage>
        <taxon>Bacteria</taxon>
        <taxon>Pseudomonadati</taxon>
        <taxon>Pseudomonadota</taxon>
        <taxon>Gammaproteobacteria</taxon>
        <taxon>Oceanospirillales</taxon>
        <taxon>Oceanospirillaceae</taxon>
        <taxon>Oceanospirillum</taxon>
    </lineage>
</organism>
<dbReference type="STRING" id="64969.SAMN02745127_02397"/>
<comment type="caution">
    <text evidence="2">The sequence shown here is derived from an EMBL/GenBank/DDBJ whole genome shotgun (WGS) entry which is preliminary data.</text>
</comment>
<dbReference type="InterPro" id="IPR045761">
    <property type="entry name" value="ODP_dom"/>
</dbReference>
<name>A0A1V4T4E6_9GAMM</name>
<dbReference type="PANTHER" id="PTHR43041">
    <property type="entry name" value="HYDROLASE, METALLO-BETA-LACTAMASE SUPERFAMILY"/>
    <property type="match status" value="1"/>
</dbReference>
<evidence type="ECO:0000259" key="1">
    <source>
        <dbReference type="SMART" id="SM00849"/>
    </source>
</evidence>
<protein>
    <submittedName>
        <fullName evidence="2">Flavoprotein</fullName>
    </submittedName>
</protein>
<dbReference type="Proteomes" id="UP000191418">
    <property type="component" value="Unassembled WGS sequence"/>
</dbReference>